<organism evidence="1 2">
    <name type="scientific">Xylaria curta</name>
    <dbReference type="NCBI Taxonomy" id="42375"/>
    <lineage>
        <taxon>Eukaryota</taxon>
        <taxon>Fungi</taxon>
        <taxon>Dikarya</taxon>
        <taxon>Ascomycota</taxon>
        <taxon>Pezizomycotina</taxon>
        <taxon>Sordariomycetes</taxon>
        <taxon>Xylariomycetidae</taxon>
        <taxon>Xylariales</taxon>
        <taxon>Xylariaceae</taxon>
        <taxon>Xylaria</taxon>
    </lineage>
</organism>
<evidence type="ECO:0000313" key="1">
    <source>
        <dbReference type="EMBL" id="KAJ2986178.1"/>
    </source>
</evidence>
<comment type="caution">
    <text evidence="1">The sequence shown here is derived from an EMBL/GenBank/DDBJ whole genome shotgun (WGS) entry which is preliminary data.</text>
</comment>
<dbReference type="EMBL" id="JAPDGR010000986">
    <property type="protein sequence ID" value="KAJ2986178.1"/>
    <property type="molecule type" value="Genomic_DNA"/>
</dbReference>
<dbReference type="Proteomes" id="UP001143856">
    <property type="component" value="Unassembled WGS sequence"/>
</dbReference>
<evidence type="ECO:0000313" key="2">
    <source>
        <dbReference type="Proteomes" id="UP001143856"/>
    </source>
</evidence>
<gene>
    <name evidence="1" type="ORF">NUW58_g5149</name>
</gene>
<keyword evidence="2" id="KW-1185">Reference proteome</keyword>
<reference evidence="1" key="1">
    <citation type="submission" date="2022-10" db="EMBL/GenBank/DDBJ databases">
        <title>Genome Sequence of Xylaria curta.</title>
        <authorList>
            <person name="Buettner E."/>
        </authorList>
    </citation>
    <scope>NUCLEOTIDE SEQUENCE</scope>
    <source>
        <strain evidence="1">Babe10</strain>
    </source>
</reference>
<proteinExistence type="predicted"/>
<accession>A0ACC1P5I8</accession>
<name>A0ACC1P5I8_9PEZI</name>
<sequence length="430" mass="48601">MPSFVARRSQVLRRSAASRITTAFRVDKARNFGSNPLTTTAQPSVIGQLSTDVSRMSSASHVDEPEFWRQLAPFRDTSRDDFLSWEWNRKKVVETTPKLYEFLDAVVPEMVPRAGGIAGVQTRDEFAEDVAGGIKRSAMSVRVMPSVLSMMNWADPANCPIFRQYVPLKSIMIKDHPNLKLDSLHEQVDSPVKSVVHRYPDKAILLSEIILFFYYDQFLTRVGANTNLVIKEPTKLSRERLLGAFAYIESQEGLKDIIISGGDAYYLPAHIIEWIGDSLLKMRNVERFRIATRGLAVAPNRFLDTNDHWTTTLLRLSDKARQAGKHFALHTHFNHPNEISWITEKASRRLCEAGLTVRNQTVLLRGINDDVPTTPNFVVDLPQGGGKRLACSFDSYNRDTGVSTFRAPILKSKGKEGKIYKYYDPLKPLS</sequence>
<protein>
    <submittedName>
        <fullName evidence="1">Uncharacterized protein</fullName>
    </submittedName>
</protein>